<gene>
    <name evidence="1" type="ORF">GHT06_015106</name>
</gene>
<keyword evidence="2" id="KW-1185">Reference proteome</keyword>
<dbReference type="AlphaFoldDB" id="A0AAD5L9U5"/>
<sequence>MLPGAKNGVTSTAANTGDCHIPLRNYRQPRALCLYTLGFIWHKSCSLSSPVGGCCNWKA</sequence>
<name>A0AAD5L9U5_9CRUS</name>
<dbReference type="Proteomes" id="UP000820818">
    <property type="component" value="Linkage Group LG5"/>
</dbReference>
<protein>
    <submittedName>
        <fullName evidence="1">Uncharacterized protein</fullName>
    </submittedName>
</protein>
<evidence type="ECO:0000313" key="1">
    <source>
        <dbReference type="EMBL" id="KAI9558353.1"/>
    </source>
</evidence>
<reference evidence="1 2" key="1">
    <citation type="submission" date="2022-05" db="EMBL/GenBank/DDBJ databases">
        <title>A multi-omics perspective on studying reproductive biology in Daphnia sinensis.</title>
        <authorList>
            <person name="Jia J."/>
        </authorList>
    </citation>
    <scope>NUCLEOTIDE SEQUENCE [LARGE SCALE GENOMIC DNA]</scope>
    <source>
        <strain evidence="1 2">WSL</strain>
    </source>
</reference>
<proteinExistence type="predicted"/>
<dbReference type="EMBL" id="WJBH02000005">
    <property type="protein sequence ID" value="KAI9558353.1"/>
    <property type="molecule type" value="Genomic_DNA"/>
</dbReference>
<accession>A0AAD5L9U5</accession>
<evidence type="ECO:0000313" key="2">
    <source>
        <dbReference type="Proteomes" id="UP000820818"/>
    </source>
</evidence>
<organism evidence="1 2">
    <name type="scientific">Daphnia sinensis</name>
    <dbReference type="NCBI Taxonomy" id="1820382"/>
    <lineage>
        <taxon>Eukaryota</taxon>
        <taxon>Metazoa</taxon>
        <taxon>Ecdysozoa</taxon>
        <taxon>Arthropoda</taxon>
        <taxon>Crustacea</taxon>
        <taxon>Branchiopoda</taxon>
        <taxon>Diplostraca</taxon>
        <taxon>Cladocera</taxon>
        <taxon>Anomopoda</taxon>
        <taxon>Daphniidae</taxon>
        <taxon>Daphnia</taxon>
        <taxon>Daphnia similis group</taxon>
    </lineage>
</organism>
<comment type="caution">
    <text evidence="1">The sequence shown here is derived from an EMBL/GenBank/DDBJ whole genome shotgun (WGS) entry which is preliminary data.</text>
</comment>